<organism evidence="2 3">
    <name type="scientific">Candidatus Fervidibacter sacchari</name>
    <dbReference type="NCBI Taxonomy" id="1448929"/>
    <lineage>
        <taxon>Bacteria</taxon>
        <taxon>Candidatus Fervidibacterota</taxon>
        <taxon>Candidatus Fervidibacter</taxon>
    </lineage>
</organism>
<evidence type="ECO:0000313" key="3">
    <source>
        <dbReference type="Proteomes" id="UP001204798"/>
    </source>
</evidence>
<protein>
    <recommendedName>
        <fullName evidence="4">DUF5666 domain-containing protein</fullName>
    </recommendedName>
</protein>
<dbReference type="RefSeq" id="WP_259096272.1">
    <property type="nucleotide sequence ID" value="NZ_CP130454.1"/>
</dbReference>
<gene>
    <name evidence="2" type="ORF">M2350_002055</name>
</gene>
<evidence type="ECO:0000256" key="1">
    <source>
        <dbReference type="SAM" id="SignalP"/>
    </source>
</evidence>
<evidence type="ECO:0008006" key="4">
    <source>
        <dbReference type="Google" id="ProtNLM"/>
    </source>
</evidence>
<evidence type="ECO:0000313" key="2">
    <source>
        <dbReference type="EMBL" id="MCS3919642.1"/>
    </source>
</evidence>
<proteinExistence type="predicted"/>
<sequence>MFKRMWAVGMLVGLIACLAFGQETRQERPKTYRPVLHSLVTIVKIDAAKNTITVKGVYRGQEVERTLLVQSDSKLMKDGKDAKLADFKEGEQVLVTWRSIRRGEYAVRFLADPPTFFAFLRYPNLKGKVKSFDPATLTLVVEAEGKEHKLTLPGRGECCFAQGKAHRSKAAVWKGGEEVIVVLGAPDRARAVFDSASWKVYGEREWQDYQRRAKARQRQREGQQQ</sequence>
<dbReference type="Proteomes" id="UP001204798">
    <property type="component" value="Unassembled WGS sequence"/>
</dbReference>
<feature type="chain" id="PRO_5046231832" description="DUF5666 domain-containing protein" evidence="1">
    <location>
        <begin position="22"/>
        <end position="225"/>
    </location>
</feature>
<reference evidence="2 3" key="1">
    <citation type="submission" date="2022-08" db="EMBL/GenBank/DDBJ databases">
        <title>Bacterial and archaeal communities from various locations to study Microbial Dark Matter (Phase II).</title>
        <authorList>
            <person name="Stepanauskas R."/>
        </authorList>
    </citation>
    <scope>NUCLEOTIDE SEQUENCE [LARGE SCALE GENOMIC DNA]</scope>
    <source>
        <strain evidence="2 3">PD1</strain>
    </source>
</reference>
<dbReference type="PROSITE" id="PS51257">
    <property type="entry name" value="PROKAR_LIPOPROTEIN"/>
    <property type="match status" value="1"/>
</dbReference>
<dbReference type="EMBL" id="JANUCP010000003">
    <property type="protein sequence ID" value="MCS3919642.1"/>
    <property type="molecule type" value="Genomic_DNA"/>
</dbReference>
<feature type="signal peptide" evidence="1">
    <location>
        <begin position="1"/>
        <end position="21"/>
    </location>
</feature>
<accession>A0ABT2ENV1</accession>
<keyword evidence="1" id="KW-0732">Signal</keyword>
<comment type="caution">
    <text evidence="2">The sequence shown here is derived from an EMBL/GenBank/DDBJ whole genome shotgun (WGS) entry which is preliminary data.</text>
</comment>
<name>A0ABT2ENV1_9BACT</name>
<keyword evidence="3" id="KW-1185">Reference proteome</keyword>